<dbReference type="EMBL" id="GDID01004162">
    <property type="protein sequence ID" value="JAP92444.1"/>
    <property type="molecule type" value="Transcribed_RNA"/>
</dbReference>
<dbReference type="InterPro" id="IPR050304">
    <property type="entry name" value="MT-severing_AAA_ATPase"/>
</dbReference>
<evidence type="ECO:0000256" key="3">
    <source>
        <dbReference type="SAM" id="MobiDB-lite"/>
    </source>
</evidence>
<dbReference type="InterPro" id="IPR041569">
    <property type="entry name" value="AAA_lid_3"/>
</dbReference>
<protein>
    <submittedName>
        <fullName evidence="5">Topoisomerase II</fullName>
    </submittedName>
</protein>
<dbReference type="GO" id="GO:0016887">
    <property type="term" value="F:ATP hydrolysis activity"/>
    <property type="evidence" value="ECO:0007669"/>
    <property type="project" value="InterPro"/>
</dbReference>
<dbReference type="AlphaFoldDB" id="A0A146K930"/>
<evidence type="ECO:0000313" key="5">
    <source>
        <dbReference type="EMBL" id="JAP92444.1"/>
    </source>
</evidence>
<dbReference type="Gene3D" id="3.40.50.300">
    <property type="entry name" value="P-loop containing nucleotide triphosphate hydrolases"/>
    <property type="match status" value="1"/>
</dbReference>
<dbReference type="SUPFAM" id="SSF52540">
    <property type="entry name" value="P-loop containing nucleoside triphosphate hydrolases"/>
    <property type="match status" value="1"/>
</dbReference>
<dbReference type="InterPro" id="IPR003593">
    <property type="entry name" value="AAA+_ATPase"/>
</dbReference>
<keyword evidence="1" id="KW-0547">Nucleotide-binding</keyword>
<evidence type="ECO:0000256" key="2">
    <source>
        <dbReference type="ARBA" id="ARBA00022840"/>
    </source>
</evidence>
<keyword evidence="5" id="KW-0413">Isomerase</keyword>
<dbReference type="InterPro" id="IPR015415">
    <property type="entry name" value="Spast_Vps4_C"/>
</dbReference>
<dbReference type="Pfam" id="PF17862">
    <property type="entry name" value="AAA_lid_3"/>
    <property type="match status" value="1"/>
</dbReference>
<feature type="compositionally biased region" description="Low complexity" evidence="3">
    <location>
        <begin position="68"/>
        <end position="83"/>
    </location>
</feature>
<name>A0A146K930_9EUKA</name>
<dbReference type="Pfam" id="PF09336">
    <property type="entry name" value="Vps4_C"/>
    <property type="match status" value="1"/>
</dbReference>
<feature type="non-terminal residue" evidence="5">
    <location>
        <position position="1"/>
    </location>
</feature>
<feature type="region of interest" description="Disordered" evidence="3">
    <location>
        <begin position="67"/>
        <end position="94"/>
    </location>
</feature>
<evidence type="ECO:0000256" key="1">
    <source>
        <dbReference type="ARBA" id="ARBA00022741"/>
    </source>
</evidence>
<feature type="compositionally biased region" description="Basic and acidic residues" evidence="3">
    <location>
        <begin position="84"/>
        <end position="94"/>
    </location>
</feature>
<dbReference type="PANTHER" id="PTHR23074">
    <property type="entry name" value="AAA DOMAIN-CONTAINING"/>
    <property type="match status" value="1"/>
</dbReference>
<proteinExistence type="predicted"/>
<dbReference type="PANTHER" id="PTHR23074:SF83">
    <property type="entry name" value="VACUOLAR PROTEIN SORTING-ASSOCIATED PROTEIN 4A"/>
    <property type="match status" value="1"/>
</dbReference>
<dbReference type="Gene3D" id="1.10.8.60">
    <property type="match status" value="1"/>
</dbReference>
<sequence length="398" mass="45757">RQVQTNEVQPRLQPRPAAVIQLSSQSDIAKEKKLQQLKPIQIGTAATIDTTYKDQINDLTKVFREQNQKQQQQQQLQQQQLQQNKEKPDDDERQSKYIQTLLNEKVLTQPSLTLNSIHGMQSTKDLITNSILLPLNFPQLFSKIQIYNKVLMFSLPGCGKSHFIKCIAGETQRKLISATPSQLFSKYQGQSEKLVRALFQLADQQKPCILFLDEIDSLCSQRSSDDSESSRRIKNEILIQMDSCSKEILFVAATNLPYEIDSAVRRRFEKRLYIDLPDAEARLNMFLNWVNKPVCLDLQYLVQQTQGFSGADLQIICNNINFVPILKLQKATCFEKIDGKWRIGGDKKVNLIDLKGEEIEEPDVEMDDVVDILKKTKSSIQEKDIKMLQKFRDEFGSE</sequence>
<dbReference type="Pfam" id="PF00004">
    <property type="entry name" value="AAA"/>
    <property type="match status" value="1"/>
</dbReference>
<dbReference type="GO" id="GO:0016853">
    <property type="term" value="F:isomerase activity"/>
    <property type="evidence" value="ECO:0007669"/>
    <property type="project" value="UniProtKB-KW"/>
</dbReference>
<accession>A0A146K930</accession>
<evidence type="ECO:0000259" key="4">
    <source>
        <dbReference type="SMART" id="SM00382"/>
    </source>
</evidence>
<organism evidence="5">
    <name type="scientific">Trepomonas sp. PC1</name>
    <dbReference type="NCBI Taxonomy" id="1076344"/>
    <lineage>
        <taxon>Eukaryota</taxon>
        <taxon>Metamonada</taxon>
        <taxon>Diplomonadida</taxon>
        <taxon>Hexamitidae</taxon>
        <taxon>Hexamitinae</taxon>
        <taxon>Trepomonas</taxon>
    </lineage>
</organism>
<dbReference type="SMART" id="SM00382">
    <property type="entry name" value="AAA"/>
    <property type="match status" value="1"/>
</dbReference>
<reference evidence="5" key="1">
    <citation type="submission" date="2015-07" db="EMBL/GenBank/DDBJ databases">
        <title>Adaptation to a free-living lifestyle via gene acquisitions in the diplomonad Trepomonas sp. PC1.</title>
        <authorList>
            <person name="Xu F."/>
            <person name="Jerlstrom-Hultqvist J."/>
            <person name="Kolisko M."/>
            <person name="Simpson A.G.B."/>
            <person name="Roger A.J."/>
            <person name="Svard S.G."/>
            <person name="Andersson J.O."/>
        </authorList>
    </citation>
    <scope>NUCLEOTIDE SEQUENCE</scope>
    <source>
        <strain evidence="5">PC1</strain>
    </source>
</reference>
<dbReference type="GO" id="GO:0005524">
    <property type="term" value="F:ATP binding"/>
    <property type="evidence" value="ECO:0007669"/>
    <property type="project" value="UniProtKB-KW"/>
</dbReference>
<feature type="domain" description="AAA+ ATPase" evidence="4">
    <location>
        <begin position="146"/>
        <end position="278"/>
    </location>
</feature>
<keyword evidence="2" id="KW-0067">ATP-binding</keyword>
<dbReference type="InterPro" id="IPR027417">
    <property type="entry name" value="P-loop_NTPase"/>
</dbReference>
<gene>
    <name evidence="5" type="ORF">TPC1_15613</name>
</gene>
<dbReference type="InterPro" id="IPR003959">
    <property type="entry name" value="ATPase_AAA_core"/>
</dbReference>